<dbReference type="PANTHER" id="PTHR44591">
    <property type="entry name" value="STRESS RESPONSE REGULATOR PROTEIN 1"/>
    <property type="match status" value="1"/>
</dbReference>
<name>A0A0G0ZGC3_9BACT</name>
<dbReference type="SUPFAM" id="SSF52172">
    <property type="entry name" value="CheY-like"/>
    <property type="match status" value="1"/>
</dbReference>
<feature type="domain" description="Response regulatory" evidence="3">
    <location>
        <begin position="29"/>
        <end position="146"/>
    </location>
</feature>
<dbReference type="EMBL" id="LCDF01000013">
    <property type="protein sequence ID" value="KKS47800.1"/>
    <property type="molecule type" value="Genomic_DNA"/>
</dbReference>
<feature type="modified residue" description="4-aspartylphosphate" evidence="2">
    <location>
        <position position="78"/>
    </location>
</feature>
<accession>A0A0G0ZGC3</accession>
<dbReference type="AlphaFoldDB" id="A0A0G0ZGC3"/>
<dbReference type="InterPro" id="IPR050595">
    <property type="entry name" value="Bact_response_regulator"/>
</dbReference>
<comment type="caution">
    <text evidence="4">The sequence shown here is derived from an EMBL/GenBank/DDBJ whole genome shotgun (WGS) entry which is preliminary data.</text>
</comment>
<dbReference type="Gene3D" id="3.40.50.2300">
    <property type="match status" value="1"/>
</dbReference>
<dbReference type="GO" id="GO:0000160">
    <property type="term" value="P:phosphorelay signal transduction system"/>
    <property type="evidence" value="ECO:0007669"/>
    <property type="project" value="InterPro"/>
</dbReference>
<evidence type="ECO:0000313" key="4">
    <source>
        <dbReference type="EMBL" id="KKS47800.1"/>
    </source>
</evidence>
<evidence type="ECO:0000256" key="1">
    <source>
        <dbReference type="ARBA" id="ARBA00022553"/>
    </source>
</evidence>
<evidence type="ECO:0000259" key="3">
    <source>
        <dbReference type="PROSITE" id="PS50110"/>
    </source>
</evidence>
<dbReference type="InterPro" id="IPR011006">
    <property type="entry name" value="CheY-like_superfamily"/>
</dbReference>
<gene>
    <name evidence="4" type="ORF">UV11_C0013G0024</name>
</gene>
<dbReference type="STRING" id="1618659.UV11_C0013G0024"/>
<organism evidence="4 5">
    <name type="scientific">Candidatus Giovannonibacteria bacterium GW2011_GWF2_42_19</name>
    <dbReference type="NCBI Taxonomy" id="1618659"/>
    <lineage>
        <taxon>Bacteria</taxon>
        <taxon>Candidatus Giovannoniibacteriota</taxon>
    </lineage>
</organism>
<reference evidence="4 5" key="1">
    <citation type="journal article" date="2015" name="Nature">
        <title>rRNA introns, odd ribosomes, and small enigmatic genomes across a large radiation of phyla.</title>
        <authorList>
            <person name="Brown C.T."/>
            <person name="Hug L.A."/>
            <person name="Thomas B.C."/>
            <person name="Sharon I."/>
            <person name="Castelle C.J."/>
            <person name="Singh A."/>
            <person name="Wilkins M.J."/>
            <person name="Williams K.H."/>
            <person name="Banfield J.F."/>
        </authorList>
    </citation>
    <scope>NUCLEOTIDE SEQUENCE [LARGE SCALE GENOMIC DNA]</scope>
</reference>
<keyword evidence="1 2" id="KW-0597">Phosphoprotein</keyword>
<sequence length="151" mass="16990">MLLLNYKKLLIMNDPIEFRPNENEFLKSKILIIEDDKFLRDLLSQKLSREGFKVTAAVDGEEGFKSAVEDAPDLILLDLVLPGIDGFSILERIKKEAKLSSVPVLILSNLGQKEDVDRALALGAVDFMIKANFTPGEISERIKSILKKKYL</sequence>
<dbReference type="PROSITE" id="PS50110">
    <property type="entry name" value="RESPONSE_REGULATORY"/>
    <property type="match status" value="1"/>
</dbReference>
<protein>
    <submittedName>
        <fullName evidence="4">Two component transcriptional regulator, winged helix family</fullName>
    </submittedName>
</protein>
<dbReference type="Proteomes" id="UP000034036">
    <property type="component" value="Unassembled WGS sequence"/>
</dbReference>
<evidence type="ECO:0000313" key="5">
    <source>
        <dbReference type="Proteomes" id="UP000034036"/>
    </source>
</evidence>
<dbReference type="SMART" id="SM00448">
    <property type="entry name" value="REC"/>
    <property type="match status" value="1"/>
</dbReference>
<dbReference type="InterPro" id="IPR001789">
    <property type="entry name" value="Sig_transdc_resp-reg_receiver"/>
</dbReference>
<evidence type="ECO:0000256" key="2">
    <source>
        <dbReference type="PROSITE-ProRule" id="PRU00169"/>
    </source>
</evidence>
<dbReference type="CDD" id="cd17574">
    <property type="entry name" value="REC_OmpR"/>
    <property type="match status" value="1"/>
</dbReference>
<proteinExistence type="predicted"/>
<dbReference type="PANTHER" id="PTHR44591:SF3">
    <property type="entry name" value="RESPONSE REGULATORY DOMAIN-CONTAINING PROTEIN"/>
    <property type="match status" value="1"/>
</dbReference>
<dbReference type="Pfam" id="PF00072">
    <property type="entry name" value="Response_reg"/>
    <property type="match status" value="1"/>
</dbReference>